<keyword evidence="5 19" id="KW-0808">Transferase</keyword>
<dbReference type="InterPro" id="IPR003856">
    <property type="entry name" value="LPS_length_determ_N"/>
</dbReference>
<keyword evidence="11 15" id="KW-0472">Membrane</keyword>
<evidence type="ECO:0000256" key="13">
    <source>
        <dbReference type="ARBA" id="ARBA00053015"/>
    </source>
</evidence>
<comment type="caution">
    <text evidence="19">The sequence shown here is derived from an EMBL/GenBank/DDBJ whole genome shotgun (WGS) entry which is preliminary data.</text>
</comment>
<feature type="transmembrane region" description="Helical" evidence="15">
    <location>
        <begin position="434"/>
        <end position="453"/>
    </location>
</feature>
<evidence type="ECO:0000256" key="8">
    <source>
        <dbReference type="ARBA" id="ARBA00022777"/>
    </source>
</evidence>
<dbReference type="CDD" id="cd05387">
    <property type="entry name" value="BY-kinase"/>
    <property type="match status" value="1"/>
</dbReference>
<evidence type="ECO:0000256" key="6">
    <source>
        <dbReference type="ARBA" id="ARBA00022692"/>
    </source>
</evidence>
<dbReference type="GO" id="GO:0042802">
    <property type="term" value="F:identical protein binding"/>
    <property type="evidence" value="ECO:0007669"/>
    <property type="project" value="UniProtKB-ARBA"/>
</dbReference>
<feature type="coiled-coil region" evidence="14">
    <location>
        <begin position="277"/>
        <end position="369"/>
    </location>
</feature>
<dbReference type="SUPFAM" id="SSF52540">
    <property type="entry name" value="P-loop containing nucleoside triphosphate hydrolases"/>
    <property type="match status" value="1"/>
</dbReference>
<reference evidence="19 20" key="1">
    <citation type="submission" date="2018-04" db="EMBL/GenBank/DDBJ databases">
        <title>Pararhodobacter oceanense sp. nov., isolated from marine intertidal sediment.</title>
        <authorList>
            <person name="Wang X.-L."/>
            <person name="Du Z.-J."/>
        </authorList>
    </citation>
    <scope>NUCLEOTIDE SEQUENCE [LARGE SCALE GENOMIC DNA]</scope>
    <source>
        <strain evidence="19 20">AM505</strain>
    </source>
</reference>
<dbReference type="InterPro" id="IPR050445">
    <property type="entry name" value="Bact_polysacc_biosynth/exp"/>
</dbReference>
<dbReference type="GO" id="GO:0005886">
    <property type="term" value="C:plasma membrane"/>
    <property type="evidence" value="ECO:0007669"/>
    <property type="project" value="UniProtKB-SubCell"/>
</dbReference>
<dbReference type="InterPro" id="IPR025669">
    <property type="entry name" value="AAA_dom"/>
</dbReference>
<evidence type="ECO:0000313" key="20">
    <source>
        <dbReference type="Proteomes" id="UP000245911"/>
    </source>
</evidence>
<dbReference type="AlphaFoldDB" id="A0A2T8HSE4"/>
<evidence type="ECO:0000256" key="15">
    <source>
        <dbReference type="SAM" id="Phobius"/>
    </source>
</evidence>
<dbReference type="InterPro" id="IPR005702">
    <property type="entry name" value="Wzc-like_C"/>
</dbReference>
<organism evidence="19 20">
    <name type="scientific">Pararhodobacter oceanensis</name>
    <dbReference type="NCBI Taxonomy" id="2172121"/>
    <lineage>
        <taxon>Bacteria</taxon>
        <taxon>Pseudomonadati</taxon>
        <taxon>Pseudomonadota</taxon>
        <taxon>Alphaproteobacteria</taxon>
        <taxon>Rhodobacterales</taxon>
        <taxon>Paracoccaceae</taxon>
        <taxon>Pararhodobacter</taxon>
    </lineage>
</organism>
<evidence type="ECO:0000259" key="17">
    <source>
        <dbReference type="Pfam" id="PF13614"/>
    </source>
</evidence>
<dbReference type="GO" id="GO:0005524">
    <property type="term" value="F:ATP binding"/>
    <property type="evidence" value="ECO:0007669"/>
    <property type="project" value="UniProtKB-KW"/>
</dbReference>
<keyword evidence="9" id="KW-0067">ATP-binding</keyword>
<dbReference type="InterPro" id="IPR027417">
    <property type="entry name" value="P-loop_NTPase"/>
</dbReference>
<gene>
    <name evidence="19" type="ORF">DDE20_14170</name>
</gene>
<evidence type="ECO:0000256" key="5">
    <source>
        <dbReference type="ARBA" id="ARBA00022679"/>
    </source>
</evidence>
<dbReference type="FunFam" id="3.40.50.300:FF:000527">
    <property type="entry name" value="Tyrosine-protein kinase etk"/>
    <property type="match status" value="1"/>
</dbReference>
<dbReference type="Proteomes" id="UP000245911">
    <property type="component" value="Unassembled WGS sequence"/>
</dbReference>
<sequence>MSSTTQAPEDDEIDLLQLLLTIWKGKLTVAVFALLALVAGAFYLASTPPTYQADALLQLEERSGQLALPEAMQGLVDNSPQSATEIELLRSRLVLGRVVAELNLDWRVEPVKAPLIGNILARYALPIPEFGPMAVYARAGEGLTLGLLSVPPSWINREILLEVTEGGYRLTLPGEQEVSGTVGQMLAIEAENFAINVDTLVAPPGREYTITQIDELRAISSLRSNLTVSERGRGSGVLEVRFAGGDRALNARILNAVTQSYVQQNIARSAAEAQSSLEFINTQLPQAEAALRQAETALNDYRQRQVAIDLTFETQNILSQINAFEAQIAELQRREDEISQRYTPSHPVYRQLLEERERLEARMADLRVQAGNLPETQREVLNLTRNVELAQRIYTELLTRQQEVEVLRASTVGNVRIVDTAASAPLPIAPRKSMVMALSLILGAMLGIAVVLVRSWLHKGIQDSTEIEKLGLPVFATINYSAAADSHESRRNLPGILAIKDPTDLSVEAFRSLRTSLHFGMLDADSRSLALTSPHPGAGKTFSAVNLAATAAQSGQKICLIDADMRRGYLHRYFGVERSHLGLADILAGDADIESCLVQGPLPDLYFIPTGKYPPNPSELLMRDSFNQLIKSLDEHFDLTILDCPPILAVTDPVIISRAAGTTILVARHNVTPLGEIDASMKAFDAAGAKLNGAILNGFDPKKAKGGYGYGYGYGYRYQYKQRED</sequence>
<name>A0A2T8HSE4_9RHOB</name>
<evidence type="ECO:0000256" key="9">
    <source>
        <dbReference type="ARBA" id="ARBA00022840"/>
    </source>
</evidence>
<comment type="catalytic activity">
    <reaction evidence="13">
        <text>L-tyrosyl-[protein] + ATP = O-phospho-L-tyrosyl-[protein] + ADP + H(+)</text>
        <dbReference type="Rhea" id="RHEA:10596"/>
        <dbReference type="Rhea" id="RHEA-COMP:10136"/>
        <dbReference type="Rhea" id="RHEA-COMP:20101"/>
        <dbReference type="ChEBI" id="CHEBI:15378"/>
        <dbReference type="ChEBI" id="CHEBI:30616"/>
        <dbReference type="ChEBI" id="CHEBI:46858"/>
        <dbReference type="ChEBI" id="CHEBI:61978"/>
        <dbReference type="ChEBI" id="CHEBI:456216"/>
    </reaction>
</comment>
<keyword evidence="14" id="KW-0175">Coiled coil</keyword>
<evidence type="ECO:0000256" key="1">
    <source>
        <dbReference type="ARBA" id="ARBA00004429"/>
    </source>
</evidence>
<dbReference type="Gene3D" id="3.40.50.300">
    <property type="entry name" value="P-loop containing nucleotide triphosphate hydrolases"/>
    <property type="match status" value="1"/>
</dbReference>
<accession>A0A2T8HSE4</accession>
<feature type="domain" description="Polysaccharide chain length determinant N-terminal" evidence="16">
    <location>
        <begin position="11"/>
        <end position="102"/>
    </location>
</feature>
<evidence type="ECO:0000259" key="18">
    <source>
        <dbReference type="Pfam" id="PF13807"/>
    </source>
</evidence>
<proteinExistence type="inferred from homology"/>
<dbReference type="Pfam" id="PF02706">
    <property type="entry name" value="Wzz"/>
    <property type="match status" value="1"/>
</dbReference>
<dbReference type="Pfam" id="PF13807">
    <property type="entry name" value="GNVR"/>
    <property type="match status" value="1"/>
</dbReference>
<evidence type="ECO:0000256" key="11">
    <source>
        <dbReference type="ARBA" id="ARBA00023136"/>
    </source>
</evidence>
<evidence type="ECO:0000259" key="16">
    <source>
        <dbReference type="Pfam" id="PF02706"/>
    </source>
</evidence>
<dbReference type="OrthoDB" id="230260at2"/>
<evidence type="ECO:0000256" key="12">
    <source>
        <dbReference type="ARBA" id="ARBA00023137"/>
    </source>
</evidence>
<evidence type="ECO:0000256" key="2">
    <source>
        <dbReference type="ARBA" id="ARBA00008883"/>
    </source>
</evidence>
<keyword evidence="20" id="KW-1185">Reference proteome</keyword>
<evidence type="ECO:0000256" key="3">
    <source>
        <dbReference type="ARBA" id="ARBA00022475"/>
    </source>
</evidence>
<evidence type="ECO:0000313" key="19">
    <source>
        <dbReference type="EMBL" id="PVH28242.1"/>
    </source>
</evidence>
<feature type="transmembrane region" description="Helical" evidence="15">
    <location>
        <begin position="27"/>
        <end position="45"/>
    </location>
</feature>
<evidence type="ECO:0000256" key="7">
    <source>
        <dbReference type="ARBA" id="ARBA00022741"/>
    </source>
</evidence>
<keyword evidence="4" id="KW-0997">Cell inner membrane</keyword>
<dbReference type="GO" id="GO:0004713">
    <property type="term" value="F:protein tyrosine kinase activity"/>
    <property type="evidence" value="ECO:0007669"/>
    <property type="project" value="UniProtKB-KW"/>
</dbReference>
<keyword evidence="12" id="KW-0829">Tyrosine-protein kinase</keyword>
<feature type="domain" description="AAA" evidence="17">
    <location>
        <begin position="532"/>
        <end position="657"/>
    </location>
</feature>
<feature type="domain" description="Tyrosine-protein kinase G-rich" evidence="18">
    <location>
        <begin position="375"/>
        <end position="455"/>
    </location>
</feature>
<evidence type="ECO:0000256" key="14">
    <source>
        <dbReference type="SAM" id="Coils"/>
    </source>
</evidence>
<keyword evidence="8" id="KW-0418">Kinase</keyword>
<keyword evidence="6 15" id="KW-0812">Transmembrane</keyword>
<keyword evidence="3" id="KW-1003">Cell membrane</keyword>
<dbReference type="PANTHER" id="PTHR32309:SF32">
    <property type="entry name" value="TYROSINE-PROTEIN KINASE ETK-RELATED"/>
    <property type="match status" value="1"/>
</dbReference>
<comment type="similarity">
    <text evidence="2">Belongs to the etk/wzc family.</text>
</comment>
<dbReference type="Pfam" id="PF13614">
    <property type="entry name" value="AAA_31"/>
    <property type="match status" value="1"/>
</dbReference>
<protein>
    <submittedName>
        <fullName evidence="19">Acetyltransferase</fullName>
    </submittedName>
</protein>
<keyword evidence="7" id="KW-0547">Nucleotide-binding</keyword>
<comment type="subcellular location">
    <subcellularLocation>
        <location evidence="1">Cell inner membrane</location>
        <topology evidence="1">Multi-pass membrane protein</topology>
    </subcellularLocation>
</comment>
<evidence type="ECO:0000256" key="4">
    <source>
        <dbReference type="ARBA" id="ARBA00022519"/>
    </source>
</evidence>
<dbReference type="NCBIfam" id="TIGR01007">
    <property type="entry name" value="eps_fam"/>
    <property type="match status" value="1"/>
</dbReference>
<dbReference type="EMBL" id="QDKM01000006">
    <property type="protein sequence ID" value="PVH28242.1"/>
    <property type="molecule type" value="Genomic_DNA"/>
</dbReference>
<dbReference type="RefSeq" id="WP_116559163.1">
    <property type="nucleotide sequence ID" value="NZ_QDKM01000006.1"/>
</dbReference>
<dbReference type="Pfam" id="PF23607">
    <property type="entry name" value="WZC_N"/>
    <property type="match status" value="1"/>
</dbReference>
<dbReference type="PANTHER" id="PTHR32309">
    <property type="entry name" value="TYROSINE-PROTEIN KINASE"/>
    <property type="match status" value="1"/>
</dbReference>
<evidence type="ECO:0000256" key="10">
    <source>
        <dbReference type="ARBA" id="ARBA00022989"/>
    </source>
</evidence>
<dbReference type="InterPro" id="IPR032807">
    <property type="entry name" value="GNVR"/>
</dbReference>
<keyword evidence="10 15" id="KW-1133">Transmembrane helix</keyword>